<feature type="transmembrane region" description="Helical" evidence="10">
    <location>
        <begin position="392"/>
        <end position="414"/>
    </location>
</feature>
<accession>A0A858BU74</accession>
<feature type="transmembrane region" description="Helical" evidence="10">
    <location>
        <begin position="158"/>
        <end position="180"/>
    </location>
</feature>
<reference evidence="12 13" key="1">
    <citation type="submission" date="2020-02" db="EMBL/GenBank/DDBJ databases">
        <authorList>
            <person name="Kim Y.B."/>
            <person name="Roh S.W."/>
        </authorList>
    </citation>
    <scope>NUCLEOTIDE SEQUENCE [LARGE SCALE GENOMIC DNA]</scope>
    <source>
        <strain evidence="12 13">DSM 103574</strain>
    </source>
</reference>
<evidence type="ECO:0000256" key="5">
    <source>
        <dbReference type="ARBA" id="ARBA00022989"/>
    </source>
</evidence>
<dbReference type="PANTHER" id="PTHR10110:SF86">
    <property type="entry name" value="SODIUM_HYDROGEN EXCHANGER 7"/>
    <property type="match status" value="1"/>
</dbReference>
<dbReference type="GO" id="GO:0005886">
    <property type="term" value="C:plasma membrane"/>
    <property type="evidence" value="ECO:0007669"/>
    <property type="project" value="UniProtKB-SubCell"/>
</dbReference>
<dbReference type="InterPro" id="IPR006153">
    <property type="entry name" value="Cation/H_exchanger_TM"/>
</dbReference>
<dbReference type="Pfam" id="PF00999">
    <property type="entry name" value="Na_H_Exchanger"/>
    <property type="match status" value="1"/>
</dbReference>
<keyword evidence="4 10" id="KW-0812">Transmembrane</keyword>
<evidence type="ECO:0000256" key="2">
    <source>
        <dbReference type="ARBA" id="ARBA00022448"/>
    </source>
</evidence>
<dbReference type="GO" id="GO:0098719">
    <property type="term" value="P:sodium ion import across plasma membrane"/>
    <property type="evidence" value="ECO:0007669"/>
    <property type="project" value="TreeGrafter"/>
</dbReference>
<keyword evidence="9" id="KW-0739">Sodium transport</keyword>
<dbReference type="GO" id="GO:0015386">
    <property type="term" value="F:potassium:proton antiporter activity"/>
    <property type="evidence" value="ECO:0007669"/>
    <property type="project" value="TreeGrafter"/>
</dbReference>
<dbReference type="InterPro" id="IPR018422">
    <property type="entry name" value="Cation/H_exchanger_CPA1"/>
</dbReference>
<feature type="transmembrane region" description="Helical" evidence="10">
    <location>
        <begin position="115"/>
        <end position="137"/>
    </location>
</feature>
<evidence type="ECO:0000313" key="13">
    <source>
        <dbReference type="Proteomes" id="UP000466848"/>
    </source>
</evidence>
<protein>
    <submittedName>
        <fullName evidence="12">Sodium:proton antiporter</fullName>
    </submittedName>
</protein>
<proteinExistence type="predicted"/>
<feature type="transmembrane region" description="Helical" evidence="10">
    <location>
        <begin position="31"/>
        <end position="52"/>
    </location>
</feature>
<keyword evidence="3" id="KW-1003">Cell membrane</keyword>
<keyword evidence="5 10" id="KW-1133">Transmembrane helix</keyword>
<keyword evidence="8 10" id="KW-0472">Membrane</keyword>
<organism evidence="12 13">
    <name type="scientific">Aminipila butyrica</name>
    <dbReference type="NCBI Taxonomy" id="433296"/>
    <lineage>
        <taxon>Bacteria</taxon>
        <taxon>Bacillati</taxon>
        <taxon>Bacillota</taxon>
        <taxon>Clostridia</taxon>
        <taxon>Peptostreptococcales</taxon>
        <taxon>Anaerovoracaceae</taxon>
        <taxon>Aminipila</taxon>
    </lineage>
</organism>
<keyword evidence="13" id="KW-1185">Reference proteome</keyword>
<dbReference type="RefSeq" id="WP_163065602.1">
    <property type="nucleotide sequence ID" value="NZ_CP048649.1"/>
</dbReference>
<evidence type="ECO:0000256" key="10">
    <source>
        <dbReference type="SAM" id="Phobius"/>
    </source>
</evidence>
<feature type="transmembrane region" description="Helical" evidence="10">
    <location>
        <begin position="315"/>
        <end position="336"/>
    </location>
</feature>
<feature type="transmembrane region" description="Helical" evidence="10">
    <location>
        <begin position="227"/>
        <end position="255"/>
    </location>
</feature>
<keyword evidence="2" id="KW-0813">Transport</keyword>
<comment type="subcellular location">
    <subcellularLocation>
        <location evidence="1">Cell membrane</location>
        <topology evidence="1">Multi-pass membrane protein</topology>
    </subcellularLocation>
</comment>
<feature type="transmembrane region" description="Helical" evidence="10">
    <location>
        <begin position="6"/>
        <end position="24"/>
    </location>
</feature>
<evidence type="ECO:0000256" key="6">
    <source>
        <dbReference type="ARBA" id="ARBA00023053"/>
    </source>
</evidence>
<dbReference type="Proteomes" id="UP000466848">
    <property type="component" value="Chromosome"/>
</dbReference>
<sequence>MVLFEYILILLAAVLLSNLINRFLPSLSVPIIQMILGAAVALIPFGAFGFEFELEPELFFALFISLLVFHSAMKLDKKSFWAMKGPILNMALILVVFIVVALGWLLHFFMPEASYGMAFLLMAALAPTDIVAVDAVAKRVKMPEKIMGVLTGESLINDASGIVCFQFALAALVTGSFSLSSAVGQFVLMGAGGILLGLVLTGLKYAAVRKIRALGMENVTLHTLLEILTPFVVFIVAESFSVSGILAVFASGAAHSFMRDKFNPETVTLSLTSDSVWSVLSFTLDGLVFVILGTQLPGIFRGMHSPSFPLSGGQILLLVIAITAALLAVRFVWWLLTVPPRYYVEAEKPLSRVKSALIFSLAGPRGAVTLATAMTIPHLLGAEPFPYRELILILAVGVIVLTLLITNFILPLFVERSSEKIRNTDEALAYGEILRQVIAQLNRQATPENQGATNMVIRSYYARYGNLMRRHESLKVEDEQEKQLRLEMVQWEQENTLQLRDSGQLDALSAAKYLHMLEVRQEQIQGMADSKVVWMIKWLMRWFTQRLWGQKKMAVCGGIVCAISNNGQYVLMKLRELEGRQEDPVVVRLISEYEVSTMVRKRLFDKEHRPDNTEVPEDRIIEVAGNGLQMERDLVQEMFEAGRITWETARDMRRNIAAVASQFEEGV</sequence>
<dbReference type="PANTHER" id="PTHR10110">
    <property type="entry name" value="SODIUM/HYDROGEN EXCHANGER"/>
    <property type="match status" value="1"/>
</dbReference>
<evidence type="ECO:0000256" key="8">
    <source>
        <dbReference type="ARBA" id="ARBA00023136"/>
    </source>
</evidence>
<keyword evidence="7" id="KW-0406">Ion transport</keyword>
<evidence type="ECO:0000256" key="7">
    <source>
        <dbReference type="ARBA" id="ARBA00023065"/>
    </source>
</evidence>
<evidence type="ECO:0000259" key="11">
    <source>
        <dbReference type="Pfam" id="PF00999"/>
    </source>
</evidence>
<evidence type="ECO:0000313" key="12">
    <source>
        <dbReference type="EMBL" id="QIB68739.1"/>
    </source>
</evidence>
<keyword evidence="6" id="KW-0915">Sodium</keyword>
<feature type="transmembrane region" description="Helical" evidence="10">
    <location>
        <begin position="58"/>
        <end position="75"/>
    </location>
</feature>
<dbReference type="KEGG" id="abut:Ami103574_05125"/>
<feature type="domain" description="Cation/H+ exchanger transmembrane" evidence="11">
    <location>
        <begin position="13"/>
        <end position="414"/>
    </location>
</feature>
<feature type="transmembrane region" description="Helical" evidence="10">
    <location>
        <begin position="356"/>
        <end position="380"/>
    </location>
</feature>
<evidence type="ECO:0000256" key="1">
    <source>
        <dbReference type="ARBA" id="ARBA00004651"/>
    </source>
</evidence>
<evidence type="ECO:0000256" key="9">
    <source>
        <dbReference type="ARBA" id="ARBA00023201"/>
    </source>
</evidence>
<gene>
    <name evidence="12" type="ORF">Ami103574_05125</name>
</gene>
<dbReference type="Gene3D" id="6.10.140.1330">
    <property type="match status" value="1"/>
</dbReference>
<evidence type="ECO:0000256" key="3">
    <source>
        <dbReference type="ARBA" id="ARBA00022475"/>
    </source>
</evidence>
<name>A0A858BU74_9FIRM</name>
<dbReference type="GO" id="GO:0051453">
    <property type="term" value="P:regulation of intracellular pH"/>
    <property type="evidence" value="ECO:0007669"/>
    <property type="project" value="TreeGrafter"/>
</dbReference>
<dbReference type="GO" id="GO:0015385">
    <property type="term" value="F:sodium:proton antiporter activity"/>
    <property type="evidence" value="ECO:0007669"/>
    <property type="project" value="InterPro"/>
</dbReference>
<dbReference type="EMBL" id="CP048649">
    <property type="protein sequence ID" value="QIB68739.1"/>
    <property type="molecule type" value="Genomic_DNA"/>
</dbReference>
<dbReference type="AlphaFoldDB" id="A0A858BU74"/>
<feature type="transmembrane region" description="Helical" evidence="10">
    <location>
        <begin position="186"/>
        <end position="206"/>
    </location>
</feature>
<feature type="transmembrane region" description="Helical" evidence="10">
    <location>
        <begin position="87"/>
        <end position="109"/>
    </location>
</feature>
<evidence type="ECO:0000256" key="4">
    <source>
        <dbReference type="ARBA" id="ARBA00022692"/>
    </source>
</evidence>